<dbReference type="KEGG" id="snan:I6N98_13950"/>
<keyword evidence="2" id="KW-1185">Reference proteome</keyword>
<sequence length="155" mass="17002">MVSDQKSNSHSSPVSDEAVCNTATVAGNDSSIAVFTLGEMRMAGLDVPVPFTNEPDDRLLTVSIPIAERLAARILDSWAAPQDEVKQLLGALSRDELRYVLLIDQLTRVLSLQPESYLFQDNTYLDGQTPWSLIADGNAKRVHAYLAHQVFSGGW</sequence>
<organism evidence="1 2">
    <name type="scientific">Spongiibacter nanhainus</name>
    <dbReference type="NCBI Taxonomy" id="2794344"/>
    <lineage>
        <taxon>Bacteria</taxon>
        <taxon>Pseudomonadati</taxon>
        <taxon>Pseudomonadota</taxon>
        <taxon>Gammaproteobacteria</taxon>
        <taxon>Cellvibrionales</taxon>
        <taxon>Spongiibacteraceae</taxon>
        <taxon>Spongiibacter</taxon>
    </lineage>
</organism>
<evidence type="ECO:0008006" key="3">
    <source>
        <dbReference type="Google" id="ProtNLM"/>
    </source>
</evidence>
<dbReference type="RefSeq" id="WP_198568958.1">
    <property type="nucleotide sequence ID" value="NZ_CP066167.1"/>
</dbReference>
<evidence type="ECO:0000313" key="2">
    <source>
        <dbReference type="Proteomes" id="UP000596063"/>
    </source>
</evidence>
<dbReference type="AlphaFoldDB" id="A0A7T4QZD1"/>
<name>A0A7T4QZD1_9GAMM</name>
<reference evidence="1 2" key="1">
    <citation type="submission" date="2020-12" db="EMBL/GenBank/DDBJ databases">
        <authorList>
            <person name="Shan Y."/>
        </authorList>
    </citation>
    <scope>NUCLEOTIDE SEQUENCE [LARGE SCALE GENOMIC DNA]</scope>
    <source>
        <strain evidence="2">csc3.9</strain>
    </source>
</reference>
<dbReference type="EMBL" id="CP066167">
    <property type="protein sequence ID" value="QQD17457.1"/>
    <property type="molecule type" value="Genomic_DNA"/>
</dbReference>
<accession>A0A7T4QZD1</accession>
<dbReference type="Proteomes" id="UP000596063">
    <property type="component" value="Chromosome"/>
</dbReference>
<gene>
    <name evidence="1" type="ORF">I6N98_13950</name>
</gene>
<evidence type="ECO:0000313" key="1">
    <source>
        <dbReference type="EMBL" id="QQD17457.1"/>
    </source>
</evidence>
<protein>
    <recommendedName>
        <fullName evidence="3">Antitoxin Xre/MbcA/ParS-like toxin-binding domain-containing protein</fullName>
    </recommendedName>
</protein>
<proteinExistence type="predicted"/>